<feature type="compositionally biased region" description="Polar residues" evidence="5">
    <location>
        <begin position="242"/>
        <end position="252"/>
    </location>
</feature>
<dbReference type="SUPFAM" id="SSF57850">
    <property type="entry name" value="RING/U-box"/>
    <property type="match status" value="1"/>
</dbReference>
<dbReference type="PANTHER" id="PTHR45969:SF69">
    <property type="entry name" value="FINGER DOMAIN PROTEIN, PUTATIVE (AFU_ORTHOLOGUE AFUA_3G12190)-RELATED"/>
    <property type="match status" value="1"/>
</dbReference>
<dbReference type="InterPro" id="IPR001841">
    <property type="entry name" value="Znf_RING"/>
</dbReference>
<dbReference type="GO" id="GO:0008270">
    <property type="term" value="F:zinc ion binding"/>
    <property type="evidence" value="ECO:0007669"/>
    <property type="project" value="UniProtKB-KW"/>
</dbReference>
<proteinExistence type="predicted"/>
<dbReference type="InterPro" id="IPR013083">
    <property type="entry name" value="Znf_RING/FYVE/PHD"/>
</dbReference>
<keyword evidence="2 4" id="KW-0863">Zinc-finger</keyword>
<comment type="caution">
    <text evidence="8">The sequence shown here is derived from an EMBL/GenBank/DDBJ whole genome shotgun (WGS) entry which is preliminary data.</text>
</comment>
<protein>
    <recommendedName>
        <fullName evidence="7">RING-type domain-containing protein</fullName>
    </recommendedName>
</protein>
<reference evidence="8 9" key="1">
    <citation type="submission" date="2024-10" db="EMBL/GenBank/DDBJ databases">
        <authorList>
            <person name="Kim D."/>
        </authorList>
    </citation>
    <scope>NUCLEOTIDE SEQUENCE [LARGE SCALE GENOMIC DNA]</scope>
    <source>
        <strain evidence="8">Taebaek</strain>
    </source>
</reference>
<keyword evidence="6" id="KW-0732">Signal</keyword>
<evidence type="ECO:0000256" key="4">
    <source>
        <dbReference type="PROSITE-ProRule" id="PRU00175"/>
    </source>
</evidence>
<feature type="chain" id="PRO_5044817320" description="RING-type domain-containing protein" evidence="6">
    <location>
        <begin position="20"/>
        <end position="252"/>
    </location>
</feature>
<evidence type="ECO:0000256" key="3">
    <source>
        <dbReference type="ARBA" id="ARBA00022833"/>
    </source>
</evidence>
<feature type="region of interest" description="Disordered" evidence="5">
    <location>
        <begin position="226"/>
        <end position="252"/>
    </location>
</feature>
<dbReference type="SMART" id="SM00184">
    <property type="entry name" value="RING"/>
    <property type="match status" value="1"/>
</dbReference>
<evidence type="ECO:0000313" key="8">
    <source>
        <dbReference type="EMBL" id="KAL3071970.1"/>
    </source>
</evidence>
<keyword evidence="9" id="KW-1185">Reference proteome</keyword>
<evidence type="ECO:0000256" key="6">
    <source>
        <dbReference type="SAM" id="SignalP"/>
    </source>
</evidence>
<evidence type="ECO:0000256" key="2">
    <source>
        <dbReference type="ARBA" id="ARBA00022771"/>
    </source>
</evidence>
<feature type="domain" description="RING-type" evidence="7">
    <location>
        <begin position="144"/>
        <end position="187"/>
    </location>
</feature>
<keyword evidence="1" id="KW-0479">Metal-binding</keyword>
<dbReference type="AlphaFoldDB" id="A0ABD2I472"/>
<dbReference type="Pfam" id="PF13639">
    <property type="entry name" value="zf-RING_2"/>
    <property type="match status" value="1"/>
</dbReference>
<organism evidence="8 9">
    <name type="scientific">Heterodera schachtii</name>
    <name type="common">Sugarbeet cyst nematode worm</name>
    <name type="synonym">Tylenchus schachtii</name>
    <dbReference type="NCBI Taxonomy" id="97005"/>
    <lineage>
        <taxon>Eukaryota</taxon>
        <taxon>Metazoa</taxon>
        <taxon>Ecdysozoa</taxon>
        <taxon>Nematoda</taxon>
        <taxon>Chromadorea</taxon>
        <taxon>Rhabditida</taxon>
        <taxon>Tylenchina</taxon>
        <taxon>Tylenchomorpha</taxon>
        <taxon>Tylenchoidea</taxon>
        <taxon>Heteroderidae</taxon>
        <taxon>Heteroderinae</taxon>
        <taxon>Heterodera</taxon>
    </lineage>
</organism>
<dbReference type="PROSITE" id="PS50089">
    <property type="entry name" value="ZF_RING_2"/>
    <property type="match status" value="1"/>
</dbReference>
<evidence type="ECO:0000256" key="5">
    <source>
        <dbReference type="SAM" id="MobiDB-lite"/>
    </source>
</evidence>
<feature type="signal peptide" evidence="6">
    <location>
        <begin position="1"/>
        <end position="19"/>
    </location>
</feature>
<dbReference type="EMBL" id="JBICCN010000377">
    <property type="protein sequence ID" value="KAL3071970.1"/>
    <property type="molecule type" value="Genomic_DNA"/>
</dbReference>
<keyword evidence="3" id="KW-0862">Zinc</keyword>
<dbReference type="Proteomes" id="UP001620645">
    <property type="component" value="Unassembled WGS sequence"/>
</dbReference>
<gene>
    <name evidence="8" type="ORF">niasHS_016053</name>
</gene>
<dbReference type="PANTHER" id="PTHR45969">
    <property type="entry name" value="RING ZINC FINGER PROTEIN-RELATED"/>
    <property type="match status" value="1"/>
</dbReference>
<accession>A0ABD2I472</accession>
<evidence type="ECO:0000256" key="1">
    <source>
        <dbReference type="ARBA" id="ARBA00022723"/>
    </source>
</evidence>
<name>A0ABD2I472_HETSC</name>
<evidence type="ECO:0000313" key="9">
    <source>
        <dbReference type="Proteomes" id="UP001620645"/>
    </source>
</evidence>
<evidence type="ECO:0000259" key="7">
    <source>
        <dbReference type="PROSITE" id="PS50089"/>
    </source>
</evidence>
<sequence length="252" mass="28214">MHHNFVLLLLSFCIKIAEFDLIKGANCDNQQQNGNSSIFEELRQFYGKDEQLQLTNIICEADKMYCTLEAIKTDKPICCNLVKNDEYNFIKKRIASINHNDPPLSQVMDTLIVTLMSLKKAMELVLLDAFDQFPSIAVDNESDCAICLDQIHAGIHVKQLPSCEHIFHDECIKAWIQGGHNACPMCRQQLLAETEAQNEHQMHGIASGAEMGNSSNDPSVIVQIDEAHQSETSADEDEADQSAENTQMANMV</sequence>
<dbReference type="Gene3D" id="3.30.40.10">
    <property type="entry name" value="Zinc/RING finger domain, C3HC4 (zinc finger)"/>
    <property type="match status" value="1"/>
</dbReference>